<name>C4B7X8_BOMMO</name>
<keyword evidence="1" id="KW-0675">Receptor</keyword>
<dbReference type="InterPro" id="IPR036691">
    <property type="entry name" value="Endo/exonu/phosph_ase_sf"/>
</dbReference>
<feature type="non-terminal residue" evidence="1">
    <location>
        <position position="156"/>
    </location>
</feature>
<dbReference type="SUPFAM" id="SSF56219">
    <property type="entry name" value="DNase I-like"/>
    <property type="match status" value="1"/>
</dbReference>
<organism evidence="1">
    <name type="scientific">Bombyx mori</name>
    <name type="common">Silk moth</name>
    <dbReference type="NCBI Taxonomy" id="7091"/>
    <lineage>
        <taxon>Eukaryota</taxon>
        <taxon>Metazoa</taxon>
        <taxon>Ecdysozoa</taxon>
        <taxon>Arthropoda</taxon>
        <taxon>Hexapoda</taxon>
        <taxon>Insecta</taxon>
        <taxon>Pterygota</taxon>
        <taxon>Neoptera</taxon>
        <taxon>Endopterygota</taxon>
        <taxon>Lepidoptera</taxon>
        <taxon>Glossata</taxon>
        <taxon>Ditrysia</taxon>
        <taxon>Bombycoidea</taxon>
        <taxon>Bombycidae</taxon>
        <taxon>Bombycinae</taxon>
        <taxon>Bombyx</taxon>
    </lineage>
</organism>
<evidence type="ECO:0000313" key="1">
    <source>
        <dbReference type="EMBL" id="BAH66344.1"/>
    </source>
</evidence>
<proteinExistence type="predicted"/>
<dbReference type="AlphaFoldDB" id="C4B7X8"/>
<sequence>MEGTSEGDEPFIYRLNDNGTGPNLVVKILYCPCWYTAHLMPFKLHYCFTAEIVRLMIVPLVDSQDVLPPVITQIVISIFITRCYSFIVEVNREHLLMQETLLKPARRDPKIANYNMVRNDRLSARGGGTVIYYRRALHCVPLDPPALANIEASVCR</sequence>
<accession>C4B7X8</accession>
<dbReference type="EMBL" id="AB472127">
    <property type="protein sequence ID" value="BAH66344.1"/>
    <property type="molecule type" value="Genomic_DNA"/>
</dbReference>
<protein>
    <submittedName>
        <fullName evidence="1">Olfactory receptor</fullName>
    </submittedName>
</protein>
<reference evidence="1" key="1">
    <citation type="journal article" date="2009" name="Curr. Biol.">
        <title>Highly selective tuning of a silkworm olfactory receptor to a key mulberry leaf volatile.</title>
        <authorList>
            <person name="Tanaka K."/>
            <person name="Uda Y."/>
            <person name="Ono Y."/>
            <person name="Nakagawa T."/>
            <person name="Suwa M."/>
            <person name="Yamaoka R."/>
            <person name="Touhara K."/>
        </authorList>
    </citation>
    <scope>NUCLEOTIDE SEQUENCE</scope>
</reference>